<keyword evidence="1" id="KW-0472">Membrane</keyword>
<comment type="caution">
    <text evidence="2">The sequence shown here is derived from an EMBL/GenBank/DDBJ whole genome shotgun (WGS) entry which is preliminary data.</text>
</comment>
<proteinExistence type="predicted"/>
<evidence type="ECO:0000313" key="3">
    <source>
        <dbReference type="Proteomes" id="UP000243528"/>
    </source>
</evidence>
<keyword evidence="3" id="KW-1185">Reference proteome</keyword>
<keyword evidence="1" id="KW-0812">Transmembrane</keyword>
<evidence type="ECO:0000313" key="2">
    <source>
        <dbReference type="EMBL" id="PSL04141.1"/>
    </source>
</evidence>
<protein>
    <submittedName>
        <fullName evidence="2">Uncharacterized protein</fullName>
    </submittedName>
</protein>
<organism evidence="2 3">
    <name type="scientific">Haloactinopolyspora alba</name>
    <dbReference type="NCBI Taxonomy" id="648780"/>
    <lineage>
        <taxon>Bacteria</taxon>
        <taxon>Bacillati</taxon>
        <taxon>Actinomycetota</taxon>
        <taxon>Actinomycetes</taxon>
        <taxon>Jiangellales</taxon>
        <taxon>Jiangellaceae</taxon>
        <taxon>Haloactinopolyspora</taxon>
    </lineage>
</organism>
<keyword evidence="1" id="KW-1133">Transmembrane helix</keyword>
<dbReference type="AlphaFoldDB" id="A0A2P8E3V0"/>
<sequence>MSDEDVRLWLTRLETKLDVVLTQHGTKIDDHEDRLRVVEARETRISALEGSLATEVEARKADRAFARWAVKTLIAALAVVVAIGAIVL</sequence>
<name>A0A2P8E3V0_9ACTN</name>
<dbReference type="EMBL" id="PYGE01000006">
    <property type="protein sequence ID" value="PSL04141.1"/>
    <property type="molecule type" value="Genomic_DNA"/>
</dbReference>
<gene>
    <name evidence="2" type="ORF">CLV30_106146</name>
</gene>
<dbReference type="RefSeq" id="WP_106537154.1">
    <property type="nucleotide sequence ID" value="NZ_ML142900.1"/>
</dbReference>
<dbReference type="OrthoDB" id="9996347at2"/>
<evidence type="ECO:0000256" key="1">
    <source>
        <dbReference type="SAM" id="Phobius"/>
    </source>
</evidence>
<dbReference type="Proteomes" id="UP000243528">
    <property type="component" value="Unassembled WGS sequence"/>
</dbReference>
<accession>A0A2P8E3V0</accession>
<feature type="transmembrane region" description="Helical" evidence="1">
    <location>
        <begin position="68"/>
        <end position="87"/>
    </location>
</feature>
<reference evidence="2 3" key="1">
    <citation type="submission" date="2018-03" db="EMBL/GenBank/DDBJ databases">
        <title>Genomic Encyclopedia of Archaeal and Bacterial Type Strains, Phase II (KMG-II): from individual species to whole genera.</title>
        <authorList>
            <person name="Goeker M."/>
        </authorList>
    </citation>
    <scope>NUCLEOTIDE SEQUENCE [LARGE SCALE GENOMIC DNA]</scope>
    <source>
        <strain evidence="2 3">DSM 45211</strain>
    </source>
</reference>